<reference evidence="7" key="1">
    <citation type="submission" date="2023-03" db="EMBL/GenBank/DDBJ databases">
        <title>Complete genome of Cladonia borealis.</title>
        <authorList>
            <person name="Park H."/>
        </authorList>
    </citation>
    <scope>NUCLEOTIDE SEQUENCE</scope>
    <source>
        <strain evidence="7">ANT050790</strain>
    </source>
</reference>
<dbReference type="SUPFAM" id="SSF48264">
    <property type="entry name" value="Cytochrome P450"/>
    <property type="match status" value="1"/>
</dbReference>
<evidence type="ECO:0000256" key="3">
    <source>
        <dbReference type="ARBA" id="ARBA00022723"/>
    </source>
</evidence>
<dbReference type="Gene3D" id="1.10.630.10">
    <property type="entry name" value="Cytochrome P450"/>
    <property type="match status" value="1"/>
</dbReference>
<dbReference type="GO" id="GO:0016705">
    <property type="term" value="F:oxidoreductase activity, acting on paired donors, with incorporation or reduction of molecular oxygen"/>
    <property type="evidence" value="ECO:0007669"/>
    <property type="project" value="InterPro"/>
</dbReference>
<name>A0AA39R7H2_9LECA</name>
<dbReference type="PROSITE" id="PS00086">
    <property type="entry name" value="CYTOCHROME_P450"/>
    <property type="match status" value="1"/>
</dbReference>
<evidence type="ECO:0000256" key="6">
    <source>
        <dbReference type="RuleBase" id="RU000461"/>
    </source>
</evidence>
<gene>
    <name evidence="7" type="ORF">JMJ35_000861</name>
</gene>
<keyword evidence="6" id="KW-0560">Oxidoreductase</keyword>
<keyword evidence="2 5" id="KW-0349">Heme</keyword>
<proteinExistence type="inferred from homology"/>
<evidence type="ECO:0008006" key="9">
    <source>
        <dbReference type="Google" id="ProtNLM"/>
    </source>
</evidence>
<evidence type="ECO:0000256" key="4">
    <source>
        <dbReference type="ARBA" id="ARBA00023004"/>
    </source>
</evidence>
<dbReference type="Pfam" id="PF00067">
    <property type="entry name" value="p450"/>
    <property type="match status" value="1"/>
</dbReference>
<protein>
    <recommendedName>
        <fullName evidence="9">Cytochrome P450</fullName>
    </recommendedName>
</protein>
<dbReference type="GO" id="GO:0008395">
    <property type="term" value="F:steroid hydroxylase activity"/>
    <property type="evidence" value="ECO:0007669"/>
    <property type="project" value="TreeGrafter"/>
</dbReference>
<comment type="similarity">
    <text evidence="1 6">Belongs to the cytochrome P450 family.</text>
</comment>
<dbReference type="PRINTS" id="PR00463">
    <property type="entry name" value="EP450I"/>
</dbReference>
<evidence type="ECO:0000313" key="7">
    <source>
        <dbReference type="EMBL" id="KAK0516258.1"/>
    </source>
</evidence>
<keyword evidence="6" id="KW-0503">Monooxygenase</keyword>
<comment type="cofactor">
    <cofactor evidence="5">
        <name>heme</name>
        <dbReference type="ChEBI" id="CHEBI:30413"/>
    </cofactor>
</comment>
<dbReference type="PANTHER" id="PTHR24304:SF2">
    <property type="entry name" value="24-HYDROXYCHOLESTEROL 7-ALPHA-HYDROXYLASE"/>
    <property type="match status" value="1"/>
</dbReference>
<keyword evidence="3 5" id="KW-0479">Metal-binding</keyword>
<dbReference type="PANTHER" id="PTHR24304">
    <property type="entry name" value="CYTOCHROME P450 FAMILY 7"/>
    <property type="match status" value="1"/>
</dbReference>
<evidence type="ECO:0000256" key="2">
    <source>
        <dbReference type="ARBA" id="ARBA00022617"/>
    </source>
</evidence>
<organism evidence="7 8">
    <name type="scientific">Cladonia borealis</name>
    <dbReference type="NCBI Taxonomy" id="184061"/>
    <lineage>
        <taxon>Eukaryota</taxon>
        <taxon>Fungi</taxon>
        <taxon>Dikarya</taxon>
        <taxon>Ascomycota</taxon>
        <taxon>Pezizomycotina</taxon>
        <taxon>Lecanoromycetes</taxon>
        <taxon>OSLEUM clade</taxon>
        <taxon>Lecanoromycetidae</taxon>
        <taxon>Lecanorales</taxon>
        <taxon>Lecanorineae</taxon>
        <taxon>Cladoniaceae</taxon>
        <taxon>Cladonia</taxon>
    </lineage>
</organism>
<dbReference type="InterPro" id="IPR002401">
    <property type="entry name" value="Cyt_P450_E_grp-I"/>
</dbReference>
<evidence type="ECO:0000256" key="1">
    <source>
        <dbReference type="ARBA" id="ARBA00010617"/>
    </source>
</evidence>
<accession>A0AA39R7H2</accession>
<dbReference type="InterPro" id="IPR001128">
    <property type="entry name" value="Cyt_P450"/>
</dbReference>
<evidence type="ECO:0000313" key="8">
    <source>
        <dbReference type="Proteomes" id="UP001166286"/>
    </source>
</evidence>
<dbReference type="CDD" id="cd11040">
    <property type="entry name" value="CYP7_CYP8-like"/>
    <property type="match status" value="1"/>
</dbReference>
<keyword evidence="8" id="KW-1185">Reference proteome</keyword>
<comment type="caution">
    <text evidence="7">The sequence shown here is derived from an EMBL/GenBank/DDBJ whole genome shotgun (WGS) entry which is preliminary data.</text>
</comment>
<dbReference type="Proteomes" id="UP001166286">
    <property type="component" value="Unassembled WGS sequence"/>
</dbReference>
<evidence type="ECO:0000256" key="5">
    <source>
        <dbReference type="PIRSR" id="PIRSR602401-1"/>
    </source>
</evidence>
<dbReference type="EMBL" id="JAFEKC020000002">
    <property type="protein sequence ID" value="KAK0516258.1"/>
    <property type="molecule type" value="Genomic_DNA"/>
</dbReference>
<dbReference type="GO" id="GO:0020037">
    <property type="term" value="F:heme binding"/>
    <property type="evidence" value="ECO:0007669"/>
    <property type="project" value="InterPro"/>
</dbReference>
<dbReference type="AlphaFoldDB" id="A0AA39R7H2"/>
<dbReference type="InterPro" id="IPR050529">
    <property type="entry name" value="CYP450_sterol_14alpha_dmase"/>
</dbReference>
<sequence length="527" mass="59099">MGRGSYDRSSPPSTTRYLALLEALEVYSSSGFEARRAKGTSLLNTTSSADNVRLCTGHTVSFFKDIEGTIDYARKYFKNTREPFSVTVAGKRIYVMISVDDVHSAQKATGYFSHDLSTIDFMSRFGVTEASLKILFEDPSPSLLKMKGLEPNPSRKHMTHLGAAFLVTQLIPGKKLEDVKDIALSLISKELTWNNIPKMPTAYPMTELTPKRTLLSKWISHTLVESNTTALFGPALLQIDPAIATTFLQFDDKFWKLLYSVPSPWSNDMLALKNRLHCVLVTYLEMPKEQRKGEAWFVTTYELEMRARGIATHDIAGNLAMVYWVANTNTWRLAFWILTYILHNSTIQTQVTQEILSIIRKDSELASFSSALSQCRHLSATYHEVLRLVNSPISLRHVTRPARTATQKLLRPGAQVMLAHRQLLRDEAVFGNNTDCFHPERFLQNEELAKNRSYTPFGGGTRLCPGRFLAKGEVLAFVGLVISRFELRVAAEQKFPRADLKNGAGMGILAPVKGDDVKVDVSPRVGN</sequence>
<feature type="binding site" description="axial binding residue" evidence="5">
    <location>
        <position position="464"/>
    </location>
    <ligand>
        <name>heme</name>
        <dbReference type="ChEBI" id="CHEBI:30413"/>
    </ligand>
    <ligandPart>
        <name>Fe</name>
        <dbReference type="ChEBI" id="CHEBI:18248"/>
    </ligandPart>
</feature>
<dbReference type="GO" id="GO:0005506">
    <property type="term" value="F:iron ion binding"/>
    <property type="evidence" value="ECO:0007669"/>
    <property type="project" value="InterPro"/>
</dbReference>
<keyword evidence="4 5" id="KW-0408">Iron</keyword>
<dbReference type="InterPro" id="IPR036396">
    <property type="entry name" value="Cyt_P450_sf"/>
</dbReference>
<dbReference type="InterPro" id="IPR017972">
    <property type="entry name" value="Cyt_P450_CS"/>
</dbReference>